<evidence type="ECO:0000313" key="2">
    <source>
        <dbReference type="EnsemblMetazoa" id="XP_022652196"/>
    </source>
</evidence>
<evidence type="ECO:0008006" key="4">
    <source>
        <dbReference type="Google" id="ProtNLM"/>
    </source>
</evidence>
<dbReference type="GeneID" id="111246601"/>
<feature type="compositionally biased region" description="Polar residues" evidence="1">
    <location>
        <begin position="108"/>
        <end position="125"/>
    </location>
</feature>
<dbReference type="Proteomes" id="UP000594260">
    <property type="component" value="Unplaced"/>
</dbReference>
<feature type="compositionally biased region" description="Polar residues" evidence="1">
    <location>
        <begin position="887"/>
        <end position="900"/>
    </location>
</feature>
<feature type="region of interest" description="Disordered" evidence="1">
    <location>
        <begin position="97"/>
        <end position="232"/>
    </location>
</feature>
<feature type="compositionally biased region" description="Polar residues" evidence="1">
    <location>
        <begin position="208"/>
        <end position="219"/>
    </location>
</feature>
<dbReference type="AlphaFoldDB" id="A0A7M7JTH1"/>
<feature type="region of interest" description="Disordered" evidence="1">
    <location>
        <begin position="340"/>
        <end position="361"/>
    </location>
</feature>
<sequence>MNLLLPSEVARLVLGYLNSTKCTGTRTKFLEECPHLREYVFLLENGQEYPTTIFGRNLIHYLNIGYQYTQYLSACGDSLKYPFGTYFSAYQNRPTGVPFGEPSGRESPAQQGTSVRNGSPLTSPRQPLAADRTPRGGGWPGASPAERDRRSPADSIIDVTTVTEPPSSEPQLPSGTMQSIASSGIVAPSRPVSEASIQTEDLPPVTRKQAQASNELTTNHQHHQPEQSTQQSRQICVVGSPAIAVESASNVCFTPPPNDLQNLSRYQPSVNTPAGVKMPSNCSLNTSTPSTGTQFTTVTVTTETNESESHLIPRTVSSAPQDKVTTALSTVPLASFLSAVSSKPDPLSPPGNDGNDNLETSIGFQPQISLASLAASPKRKTVAPRRRPVAPPIELSIAPPSPPKDSTGSTTRRMFDEFVQNQLAEKLAESINEAAIGLTAGCDSQGQLLSGSSANVIGRPSGTGRSFRPFALHENSQCSNSSALQNDLLDLAISKALADPVVEELAQYMALKTTSGVDLDTPNGTPLKGAALRTPFKQIAEEVASESIVIDDTSALEEPPIPMRSFEKLPVLGSTIADNTLNLAQDSREVVLQPGQCVQLPAGFISVTTSGTLTSLMQQSTVNPGQSGASIPTTKVVSPVVSQSLFTPMVGPSDPTKILIDSSSAKATLPAPPVLQSAPRKPSPKISTSESATLSAFDDRTQSACDQHPTEPSASPQASVASKAFTAPSHSTRTVTTSSFPATSNSSLQPKKASTLGSHIRALDFDGLAACAARYPNLYKNVNIYESTPVSPPRPNHRPGRPRKRKSPNPLCRAPKMARRAATKKSKETDASNEPKHIDSTENAASAPVSSAPVTLSVFNIPTAIVSIPDDVRPSSRSSPSNGPDSVNLSVQNDARQSHTLPEKPKRRQAIMVDVAPIQRRTVPVRISSSRAKPRRGNRMSKDNTDNDVGIETIDNESTNTSNAKFRIPMTPKKFAASNNNSSGNRLSLPLTSIKGRISIGKMQELQEEARRAAKATDTKKPSVVLRHIAPKGDLSGAPIHTQNNKSVIFSTTHLPPLAPKISPTNEKKNLGQLTQPITASAGPNQQKSLEATQLKAVATSQGTEIAENGPVVPLLVKLPASQQTAPRTNIAPFNLDISALLDLVHKSNASDSKTTVQPKI</sequence>
<organism evidence="2 3">
    <name type="scientific">Varroa destructor</name>
    <name type="common">Honeybee mite</name>
    <dbReference type="NCBI Taxonomy" id="109461"/>
    <lineage>
        <taxon>Eukaryota</taxon>
        <taxon>Metazoa</taxon>
        <taxon>Ecdysozoa</taxon>
        <taxon>Arthropoda</taxon>
        <taxon>Chelicerata</taxon>
        <taxon>Arachnida</taxon>
        <taxon>Acari</taxon>
        <taxon>Parasitiformes</taxon>
        <taxon>Mesostigmata</taxon>
        <taxon>Gamasina</taxon>
        <taxon>Dermanyssoidea</taxon>
        <taxon>Varroidae</taxon>
        <taxon>Varroa</taxon>
    </lineage>
</organism>
<feature type="compositionally biased region" description="Basic and acidic residues" evidence="1">
    <location>
        <begin position="825"/>
        <end position="840"/>
    </location>
</feature>
<dbReference type="KEGG" id="vde:111246601"/>
<accession>A0A7M7JTH1</accession>
<feature type="compositionally biased region" description="Basic residues" evidence="1">
    <location>
        <begin position="795"/>
        <end position="807"/>
    </location>
</feature>
<reference evidence="2" key="1">
    <citation type="submission" date="2021-01" db="UniProtKB">
        <authorList>
            <consortium name="EnsemblMetazoa"/>
        </authorList>
    </citation>
    <scope>IDENTIFICATION</scope>
</reference>
<feature type="compositionally biased region" description="Basic residues" evidence="1">
    <location>
        <begin position="377"/>
        <end position="388"/>
    </location>
</feature>
<feature type="region of interest" description="Disordered" evidence="1">
    <location>
        <begin position="869"/>
        <end position="908"/>
    </location>
</feature>
<keyword evidence="3" id="KW-1185">Reference proteome</keyword>
<evidence type="ECO:0000313" key="3">
    <source>
        <dbReference type="Proteomes" id="UP000594260"/>
    </source>
</evidence>
<feature type="region of interest" description="Disordered" evidence="1">
    <location>
        <begin position="785"/>
        <end position="849"/>
    </location>
</feature>
<feature type="region of interest" description="Disordered" evidence="1">
    <location>
        <begin position="928"/>
        <end position="955"/>
    </location>
</feature>
<dbReference type="InParanoid" id="A0A7M7JTH1"/>
<dbReference type="EnsemblMetazoa" id="XM_022796461">
    <property type="protein sequence ID" value="XP_022652196"/>
    <property type="gene ID" value="LOC111246601"/>
</dbReference>
<feature type="compositionally biased region" description="Polar residues" evidence="1">
    <location>
        <begin position="685"/>
        <end position="694"/>
    </location>
</feature>
<protein>
    <recommendedName>
        <fullName evidence="4">LisH domain-containing protein</fullName>
    </recommendedName>
</protein>
<name>A0A7M7JTH1_VARDE</name>
<feature type="compositionally biased region" description="Polar residues" evidence="1">
    <location>
        <begin position="158"/>
        <end position="182"/>
    </location>
</feature>
<feature type="compositionally biased region" description="Polar residues" evidence="1">
    <location>
        <begin position="702"/>
        <end position="720"/>
    </location>
</feature>
<feature type="region of interest" description="Disordered" evidence="1">
    <location>
        <begin position="375"/>
        <end position="410"/>
    </location>
</feature>
<dbReference type="RefSeq" id="XP_022652196.1">
    <property type="nucleotide sequence ID" value="XM_022796461.1"/>
</dbReference>
<proteinExistence type="predicted"/>
<dbReference type="OrthoDB" id="6287635at2759"/>
<feature type="region of interest" description="Disordered" evidence="1">
    <location>
        <begin position="668"/>
        <end position="751"/>
    </location>
</feature>
<feature type="compositionally biased region" description="Polar residues" evidence="1">
    <location>
        <begin position="728"/>
        <end position="749"/>
    </location>
</feature>
<feature type="compositionally biased region" description="Low complexity" evidence="1">
    <location>
        <begin position="875"/>
        <end position="886"/>
    </location>
</feature>
<evidence type="ECO:0000256" key="1">
    <source>
        <dbReference type="SAM" id="MobiDB-lite"/>
    </source>
</evidence>